<dbReference type="InterPro" id="IPR011641">
    <property type="entry name" value="Tyr-kin_ephrin_A/B_rcpt-like"/>
</dbReference>
<dbReference type="PANTHER" id="PTHR46967:SF2">
    <property type="entry name" value="SUSHI, VON WILLEBRAND FACTOR TYPE A, EGF AND PENTRAXIN DOMAIN-CONTAINING PROTEIN 1-LIKE"/>
    <property type="match status" value="1"/>
</dbReference>
<accession>A0A0G4GF64</accession>
<dbReference type="SUPFAM" id="SSF57184">
    <property type="entry name" value="Growth factor receptor domain"/>
    <property type="match status" value="1"/>
</dbReference>
<feature type="compositionally biased region" description="Low complexity" evidence="1">
    <location>
        <begin position="184"/>
        <end position="198"/>
    </location>
</feature>
<evidence type="ECO:0000313" key="3">
    <source>
        <dbReference type="EMBL" id="CEM28154.1"/>
    </source>
</evidence>
<dbReference type="PANTHER" id="PTHR46967">
    <property type="entry name" value="INSULIN-LIKE GROWTH FACTOR BINDING PROTEIN,N-TERMINAL"/>
    <property type="match status" value="1"/>
</dbReference>
<protein>
    <recommendedName>
        <fullName evidence="2">Tyrosine-protein kinase ephrin type A/B receptor-like domain-containing protein</fullName>
    </recommendedName>
</protein>
<gene>
    <name evidence="3" type="ORF">Cvel_21609</name>
</gene>
<sequence>MATCVPCPRGKYANRDGMTVELYERFPEKFACQPCPAGTFGDAEGASMCTLCPEGTFSLLGSMACEECLPGKLPNTDRKSCSACPAGTYWAMRPYQVEKADGSKKWLEKPGCQECPHGSFQNKAGMLYCEPCGRSQTTLLPGARALESCIHSQESAPFEEWELYDNTKRVSYEGDIAKDRAYDSSSGSSSASSSSQTSWTGDQTPEQLSSTLAGGGGGSTGTTGATEASNAPPSIPSSSGGTENSGGAFLGGESSSSVREKLSGALLGFLVFFAFTHIL</sequence>
<dbReference type="InterPro" id="IPR009030">
    <property type="entry name" value="Growth_fac_rcpt_cys_sf"/>
</dbReference>
<dbReference type="VEuPathDB" id="CryptoDB:Cvel_21609"/>
<dbReference type="EMBL" id="CDMZ01001150">
    <property type="protein sequence ID" value="CEM28154.1"/>
    <property type="molecule type" value="Genomic_DNA"/>
</dbReference>
<feature type="domain" description="Tyrosine-protein kinase ephrin type A/B receptor-like" evidence="2">
    <location>
        <begin position="112"/>
        <end position="149"/>
    </location>
</feature>
<dbReference type="AlphaFoldDB" id="A0A0G4GF64"/>
<dbReference type="PhylomeDB" id="A0A0G4GF64"/>
<feature type="region of interest" description="Disordered" evidence="1">
    <location>
        <begin position="181"/>
        <end position="255"/>
    </location>
</feature>
<proteinExistence type="predicted"/>
<dbReference type="Pfam" id="PF07699">
    <property type="entry name" value="Ephrin_rec_like"/>
    <property type="match status" value="2"/>
</dbReference>
<dbReference type="SMART" id="SM01411">
    <property type="entry name" value="Ephrin_rec_like"/>
    <property type="match status" value="2"/>
</dbReference>
<evidence type="ECO:0000256" key="1">
    <source>
        <dbReference type="SAM" id="MobiDB-lite"/>
    </source>
</evidence>
<name>A0A0G4GF64_9ALVE</name>
<evidence type="ECO:0000259" key="2">
    <source>
        <dbReference type="Pfam" id="PF07699"/>
    </source>
</evidence>
<organism evidence="3">
    <name type="scientific">Chromera velia CCMP2878</name>
    <dbReference type="NCBI Taxonomy" id="1169474"/>
    <lineage>
        <taxon>Eukaryota</taxon>
        <taxon>Sar</taxon>
        <taxon>Alveolata</taxon>
        <taxon>Colpodellida</taxon>
        <taxon>Chromeraceae</taxon>
        <taxon>Chromera</taxon>
    </lineage>
</organism>
<dbReference type="Gene3D" id="2.10.50.10">
    <property type="entry name" value="Tumor Necrosis Factor Receptor, subunit A, domain 2"/>
    <property type="match status" value="2"/>
</dbReference>
<reference evidence="3" key="1">
    <citation type="submission" date="2014-11" db="EMBL/GenBank/DDBJ databases">
        <authorList>
            <person name="Otto D Thomas"/>
            <person name="Naeem Raeece"/>
        </authorList>
    </citation>
    <scope>NUCLEOTIDE SEQUENCE</scope>
</reference>
<feature type="domain" description="Tyrosine-protein kinase ephrin type A/B receptor-like" evidence="2">
    <location>
        <begin position="31"/>
        <end position="57"/>
    </location>
</feature>